<keyword evidence="6" id="KW-1185">Reference proteome</keyword>
<evidence type="ECO:0000256" key="3">
    <source>
        <dbReference type="SAM" id="SignalP"/>
    </source>
</evidence>
<name>A0ABW5JNT3_9BACT</name>
<organism evidence="5 6">
    <name type="scientific">Gracilimonas halophila</name>
    <dbReference type="NCBI Taxonomy" id="1834464"/>
    <lineage>
        <taxon>Bacteria</taxon>
        <taxon>Pseudomonadati</taxon>
        <taxon>Balneolota</taxon>
        <taxon>Balneolia</taxon>
        <taxon>Balneolales</taxon>
        <taxon>Balneolaceae</taxon>
        <taxon>Gracilimonas</taxon>
    </lineage>
</organism>
<dbReference type="RefSeq" id="WP_390302705.1">
    <property type="nucleotide sequence ID" value="NZ_JBHULI010000025.1"/>
</dbReference>
<evidence type="ECO:0000256" key="2">
    <source>
        <dbReference type="SAM" id="MobiDB-lite"/>
    </source>
</evidence>
<dbReference type="SUPFAM" id="SSF110296">
    <property type="entry name" value="Oligoxyloglucan reducing end-specific cellobiohydrolase"/>
    <property type="match status" value="2"/>
</dbReference>
<feature type="signal peptide" evidence="3">
    <location>
        <begin position="1"/>
        <end position="23"/>
    </location>
</feature>
<dbReference type="InterPro" id="IPR015943">
    <property type="entry name" value="WD40/YVTN_repeat-like_dom_sf"/>
</dbReference>
<protein>
    <submittedName>
        <fullName evidence="5">WD40/YVTN/BNR-like repeat-containing protein</fullName>
    </submittedName>
</protein>
<feature type="region of interest" description="Disordered" evidence="2">
    <location>
        <begin position="996"/>
        <end position="1015"/>
    </location>
</feature>
<evidence type="ECO:0000256" key="1">
    <source>
        <dbReference type="ARBA" id="ARBA00022737"/>
    </source>
</evidence>
<feature type="domain" description="Sortilin N-terminal" evidence="4">
    <location>
        <begin position="125"/>
        <end position="251"/>
    </location>
</feature>
<gene>
    <name evidence="5" type="ORF">ACFSVN_11490</name>
</gene>
<comment type="caution">
    <text evidence="5">The sequence shown here is derived from an EMBL/GenBank/DDBJ whole genome shotgun (WGS) entry which is preliminary data.</text>
</comment>
<reference evidence="6" key="1">
    <citation type="journal article" date="2019" name="Int. J. Syst. Evol. Microbiol.">
        <title>The Global Catalogue of Microorganisms (GCM) 10K type strain sequencing project: providing services to taxonomists for standard genome sequencing and annotation.</title>
        <authorList>
            <consortium name="The Broad Institute Genomics Platform"/>
            <consortium name="The Broad Institute Genome Sequencing Center for Infectious Disease"/>
            <person name="Wu L."/>
            <person name="Ma J."/>
        </authorList>
    </citation>
    <scope>NUCLEOTIDE SEQUENCE [LARGE SCALE GENOMIC DNA]</scope>
    <source>
        <strain evidence="6">KCTC 52042</strain>
    </source>
</reference>
<evidence type="ECO:0000313" key="5">
    <source>
        <dbReference type="EMBL" id="MFD2533072.1"/>
    </source>
</evidence>
<dbReference type="InterPro" id="IPR031778">
    <property type="entry name" value="Sortilin_N"/>
</dbReference>
<accession>A0ABW5JNT3</accession>
<proteinExistence type="predicted"/>
<dbReference type="PANTHER" id="PTHR12106">
    <property type="entry name" value="SORTILIN RELATED"/>
    <property type="match status" value="1"/>
</dbReference>
<evidence type="ECO:0000259" key="4">
    <source>
        <dbReference type="Pfam" id="PF15902"/>
    </source>
</evidence>
<dbReference type="CDD" id="cd15482">
    <property type="entry name" value="Sialidase_non-viral"/>
    <property type="match status" value="1"/>
</dbReference>
<dbReference type="Proteomes" id="UP001597460">
    <property type="component" value="Unassembled WGS sequence"/>
</dbReference>
<dbReference type="PANTHER" id="PTHR12106:SF27">
    <property type="entry name" value="SORTILIN-RELATED RECEPTOR"/>
    <property type="match status" value="1"/>
</dbReference>
<dbReference type="Gene3D" id="2.130.10.10">
    <property type="entry name" value="YVTN repeat-like/Quinoprotein amine dehydrogenase"/>
    <property type="match status" value="3"/>
</dbReference>
<evidence type="ECO:0000313" key="6">
    <source>
        <dbReference type="Proteomes" id="UP001597460"/>
    </source>
</evidence>
<keyword evidence="1" id="KW-0677">Repeat</keyword>
<dbReference type="Pfam" id="PF15902">
    <property type="entry name" value="Sortilin-Vps10"/>
    <property type="match status" value="1"/>
</dbReference>
<dbReference type="EMBL" id="JBHULI010000025">
    <property type="protein sequence ID" value="MFD2533072.1"/>
    <property type="molecule type" value="Genomic_DNA"/>
</dbReference>
<keyword evidence="3" id="KW-0732">Signal</keyword>
<feature type="chain" id="PRO_5046282852" evidence="3">
    <location>
        <begin position="24"/>
        <end position="1076"/>
    </location>
</feature>
<dbReference type="InterPro" id="IPR050310">
    <property type="entry name" value="VPS10-sortilin"/>
</dbReference>
<sequence length="1076" mass="119793">MKLKHFPLVLLFFVLCMPVAVFGQTSVSEVNYNALELRNIGPAFNGGRIADIDIHPDNENIWYVAVGSGNVWKTTNAGTTWEPIFDNEGSYSIGSVTIDPNNPNIIWVGTGEDVGGRHVGFGDGIYKSTDAGNSWTNMGLENSEHLSNVIVHPENSDIVWVAAEGPLWSSGGERGLYKTTDGGENWTNVLSGNEWTGVTDILIDPRDPDVLYAATWQRHRTVAAYMGGGPGSGIHKSTDGGENWEELTRGLPSSNMGKIGLAISPQNPDIVYAAIELDRRTGGLYMSDDRGESWKKMSDAVSGGTGPHYYQELYASPHNFGQIILVSNYTLISDDHGANFRTINNNNKHVDDHAIAFKESDPDYIMIGTDGGLYESFDFMDSWRFFGNMPIMQYYKVSVDNAKPFYYVYGGTQDNGSNGGPSRTTDDEGIRNRDFFKTLGADGHDSATEPGNPNIVYGEFQQGALHRVDRITGESVFIQPQAGEGEEHERFNWDAPIEVSPHNPTRIYFASYRVWRTDDRGDSWTPISGDLTRDQERITLPIMGKQKSWDNPWDISAMSNYNTITSLAESPLQEGLIYAGTDDGLLQVTEDGGDNWRRIELGDIRGIPETAFVNDIKADLFDANTVYVVMDNHKYGDFTPYIIKSTNRGQSWTNISSSLPERHVVWRIVQDHVDEDLLFAATEFGIFFTVDGGNKWVQLKGGAPTISFRDITIQREQEDLVGASFGRGFFILDDYTPLREINSETLAKDGVLFPTRDALWYMPTGKVDSQGDTDYVADNPPFGAVFTYYLKEDHLSKEAQRQQRERQLDDNEDVPFPGWDALDEEIAAEDPFVQITIKDENGTVINRVKGPAKKGIHRVNWELRHASKNMITLESAGSGGWFSDAFPVIPGTYTASMAIVDNGETRELSEPISFDVVPLFDGALERKPNELRQEFMHNLIAFQQDLTATSNELAEQMDRIEAMRTALSRAESEDPALRERLHNARMKLLEFDKAMSGSEAKGQVGEKNPPTPSQRMYVGFRTLSTTYGPTQTHIETVEAGKNELEAIKQNIDAFIGSEMPQLQRALEAIGAPPIEN</sequence>